<sequence>MTRINTNVPSLIAQNRLQSSNGDLNSALTRLSTGLRINSGSDDPAGLIASEALRSEITSLGKAITNTNRASQIISTADSALGEVSNLLNDIRGLVVEAANSGALSDEEVAANQLQIDSSLEAINRIAQTTTFQGRKLLDGSLDFQSTASSVSSISDINIDQANLGAIGNINVDVNIKAAATRASISTTGIPTSTTSTKSTGSLTFSSPSPDAEAAGTVSLANSYTIGAEATGTVALANAFAPDGEATTGAISLGSGATLTIAATDGGLADGSKGNDTIINLTTNTTGTTVNYDANTDTLSVSLQEGLDETALAAALSGISADFGFTVGGTGTTDSGDAAGFLTGQFSGGTDVSGTAQFTLTAVDGGAADGLKGDSTNLVLTSGASTSVTYDADNDILNVTVADGATVADIAAAINSTVGSDFIASNVVDGSYTYAAADNGTTNPITGGTDPTSLGQFDIEAVNGQLADGTAGNGATINFTSGATTEAIYDPDANIINITVADGATVADIASAINADGNFLTRNVQNGNALFGASDLGSNDPSLLAGTDTTSDDVITVTADDASADFDGRTINVVADNSLAAGTASASLDSSGNIVVNVSSNGPVGVGSIASAINNIEGFSASVTASDGDGSFDILTDTTPTSVDLTGGVFGGGLNADLVVQLRGSQGSEVFQFEKGATLESIVQSINLVSDATGITAEDDGGNLKLNSSSYGSDSLIDIEVISEGTGGTFKSGLTAVRANGTDIDATINGITADAQGNSFSINTSTLDLNLTVVDGSASDFTFSINGGGAKFQLGPDVTSTQQARLGIGSVSTGQLGGAAGRLYELGSGQAKSLTNDVGGAGQIIDEVINKVTGLRGRLGAFQATTLDSNLVSLKETQANLLEAESSIRDADFAQESANLTRAQILVQSGTNVLSLANQNPQNVLSLLG</sequence>
<dbReference type="InterPro" id="IPR042187">
    <property type="entry name" value="Flagellin_C_sub2"/>
</dbReference>
<dbReference type="EMBL" id="SJPI01000003">
    <property type="protein sequence ID" value="TWT49202.1"/>
    <property type="molecule type" value="Genomic_DNA"/>
</dbReference>
<keyword evidence="9" id="KW-1185">Reference proteome</keyword>
<evidence type="ECO:0000256" key="1">
    <source>
        <dbReference type="ARBA" id="ARBA00005709"/>
    </source>
</evidence>
<evidence type="ECO:0000256" key="2">
    <source>
        <dbReference type="ARBA" id="ARBA00022525"/>
    </source>
</evidence>
<dbReference type="GO" id="GO:0005576">
    <property type="term" value="C:extracellular region"/>
    <property type="evidence" value="ECO:0007669"/>
    <property type="project" value="UniProtKB-SubCell"/>
</dbReference>
<name>A0A5C5WHD3_9BACT</name>
<keyword evidence="8" id="KW-0282">Flagellum</keyword>
<dbReference type="Pfam" id="PF00700">
    <property type="entry name" value="Flagellin_C"/>
    <property type="match status" value="1"/>
</dbReference>
<dbReference type="PRINTS" id="PR00207">
    <property type="entry name" value="FLAGELLIN"/>
</dbReference>
<comment type="function">
    <text evidence="4">Flagellin is the subunit protein which polymerizes to form the filaments of bacterial flagella.</text>
</comment>
<evidence type="ECO:0000313" key="8">
    <source>
        <dbReference type="EMBL" id="TWT49202.1"/>
    </source>
</evidence>
<evidence type="ECO:0000256" key="3">
    <source>
        <dbReference type="ARBA" id="ARBA00023143"/>
    </source>
</evidence>
<dbReference type="InterPro" id="IPR010810">
    <property type="entry name" value="Flagellin_hook_IN_motif"/>
</dbReference>
<reference evidence="8 9" key="1">
    <citation type="submission" date="2019-02" db="EMBL/GenBank/DDBJ databases">
        <title>Deep-cultivation of Planctomycetes and their phenomic and genomic characterization uncovers novel biology.</title>
        <authorList>
            <person name="Wiegand S."/>
            <person name="Jogler M."/>
            <person name="Boedeker C."/>
            <person name="Pinto D."/>
            <person name="Vollmers J."/>
            <person name="Rivas-Marin E."/>
            <person name="Kohn T."/>
            <person name="Peeters S.H."/>
            <person name="Heuer A."/>
            <person name="Rast P."/>
            <person name="Oberbeckmann S."/>
            <person name="Bunk B."/>
            <person name="Jeske O."/>
            <person name="Meyerdierks A."/>
            <person name="Storesund J.E."/>
            <person name="Kallscheuer N."/>
            <person name="Luecker S."/>
            <person name="Lage O.M."/>
            <person name="Pohl T."/>
            <person name="Merkel B.J."/>
            <person name="Hornburger P."/>
            <person name="Mueller R.-W."/>
            <person name="Bruemmer F."/>
            <person name="Labrenz M."/>
            <person name="Spormann A.M."/>
            <person name="Op Den Camp H."/>
            <person name="Overmann J."/>
            <person name="Amann R."/>
            <person name="Jetten M.S.M."/>
            <person name="Mascher T."/>
            <person name="Medema M.H."/>
            <person name="Devos D.P."/>
            <person name="Kaster A.-K."/>
            <person name="Ovreas L."/>
            <person name="Rohde M."/>
            <person name="Galperin M.Y."/>
            <person name="Jogler C."/>
        </authorList>
    </citation>
    <scope>NUCLEOTIDE SEQUENCE [LARGE SCALE GENOMIC DNA]</scope>
    <source>
        <strain evidence="8 9">Pla22</strain>
    </source>
</reference>
<dbReference type="Gene3D" id="1.20.1330.10">
    <property type="entry name" value="f41 fragment of flagellin, N-terminal domain"/>
    <property type="match status" value="1"/>
</dbReference>
<dbReference type="Pfam" id="PF07196">
    <property type="entry name" value="Flagellin_IN"/>
    <property type="match status" value="1"/>
</dbReference>
<comment type="similarity">
    <text evidence="1 4">Belongs to the bacterial flagellin family.</text>
</comment>
<dbReference type="AlphaFoldDB" id="A0A5C5WHD3"/>
<dbReference type="InterPro" id="IPR001029">
    <property type="entry name" value="Flagellin_N"/>
</dbReference>
<dbReference type="GO" id="GO:0009288">
    <property type="term" value="C:bacterial-type flagellum"/>
    <property type="evidence" value="ECO:0007669"/>
    <property type="project" value="UniProtKB-SubCell"/>
</dbReference>
<feature type="domain" description="Flagellin N-terminal" evidence="6">
    <location>
        <begin position="4"/>
        <end position="141"/>
    </location>
</feature>
<dbReference type="RefSeq" id="WP_242632223.1">
    <property type="nucleotide sequence ID" value="NZ_SJPI01000003.1"/>
</dbReference>
<evidence type="ECO:0000313" key="9">
    <source>
        <dbReference type="Proteomes" id="UP000316598"/>
    </source>
</evidence>
<evidence type="ECO:0000256" key="4">
    <source>
        <dbReference type="RuleBase" id="RU362073"/>
    </source>
</evidence>
<dbReference type="GO" id="GO:0005198">
    <property type="term" value="F:structural molecule activity"/>
    <property type="evidence" value="ECO:0007669"/>
    <property type="project" value="UniProtKB-UniRule"/>
</dbReference>
<gene>
    <name evidence="8" type="primary">fliC_2</name>
    <name evidence="8" type="ORF">Pla22_43940</name>
</gene>
<organism evidence="8 9">
    <name type="scientific">Rubripirellula amarantea</name>
    <dbReference type="NCBI Taxonomy" id="2527999"/>
    <lineage>
        <taxon>Bacteria</taxon>
        <taxon>Pseudomonadati</taxon>
        <taxon>Planctomycetota</taxon>
        <taxon>Planctomycetia</taxon>
        <taxon>Pirellulales</taxon>
        <taxon>Pirellulaceae</taxon>
        <taxon>Rubripirellula</taxon>
    </lineage>
</organism>
<keyword evidence="2 4" id="KW-0964">Secreted</keyword>
<feature type="domain" description="Flagellin C-terminal" evidence="7">
    <location>
        <begin position="843"/>
        <end position="928"/>
    </location>
</feature>
<evidence type="ECO:0000259" key="7">
    <source>
        <dbReference type="Pfam" id="PF00700"/>
    </source>
</evidence>
<comment type="caution">
    <text evidence="8">The sequence shown here is derived from an EMBL/GenBank/DDBJ whole genome shotgun (WGS) entry which is preliminary data.</text>
</comment>
<dbReference type="PANTHER" id="PTHR42792:SF2">
    <property type="entry name" value="FLAGELLIN"/>
    <property type="match status" value="1"/>
</dbReference>
<dbReference type="Gene3D" id="6.10.10.10">
    <property type="entry name" value="Flagellar export chaperone, C-terminal domain"/>
    <property type="match status" value="1"/>
</dbReference>
<dbReference type="InterPro" id="IPR046358">
    <property type="entry name" value="Flagellin_C"/>
</dbReference>
<dbReference type="PANTHER" id="PTHR42792">
    <property type="entry name" value="FLAGELLIN"/>
    <property type="match status" value="1"/>
</dbReference>
<dbReference type="SUPFAM" id="SSF64518">
    <property type="entry name" value="Phase 1 flagellin"/>
    <property type="match status" value="2"/>
</dbReference>
<keyword evidence="8" id="KW-0966">Cell projection</keyword>
<keyword evidence="8" id="KW-0969">Cilium</keyword>
<dbReference type="InterPro" id="IPR001492">
    <property type="entry name" value="Flagellin"/>
</dbReference>
<dbReference type="Proteomes" id="UP000316598">
    <property type="component" value="Unassembled WGS sequence"/>
</dbReference>
<protein>
    <recommendedName>
        <fullName evidence="4">Flagellin</fullName>
    </recommendedName>
</protein>
<keyword evidence="3 4" id="KW-0975">Bacterial flagellum</keyword>
<comment type="subcellular location">
    <subcellularLocation>
        <location evidence="4">Secreted</location>
    </subcellularLocation>
    <subcellularLocation>
        <location evidence="4">Bacterial flagellum</location>
    </subcellularLocation>
</comment>
<feature type="region of interest" description="Disordered" evidence="5">
    <location>
        <begin position="189"/>
        <end position="209"/>
    </location>
</feature>
<dbReference type="Pfam" id="PF00669">
    <property type="entry name" value="Flagellin_N"/>
    <property type="match status" value="1"/>
</dbReference>
<accession>A0A5C5WHD3</accession>
<evidence type="ECO:0000256" key="5">
    <source>
        <dbReference type="SAM" id="MobiDB-lite"/>
    </source>
</evidence>
<evidence type="ECO:0000259" key="6">
    <source>
        <dbReference type="Pfam" id="PF00669"/>
    </source>
</evidence>
<feature type="compositionally biased region" description="Low complexity" evidence="5">
    <location>
        <begin position="189"/>
        <end position="207"/>
    </location>
</feature>
<proteinExistence type="inferred from homology"/>